<dbReference type="GO" id="GO:0003735">
    <property type="term" value="F:structural constituent of ribosome"/>
    <property type="evidence" value="ECO:0007669"/>
    <property type="project" value="InterPro"/>
</dbReference>
<proteinExistence type="inferred from homology"/>
<keyword evidence="6" id="KW-1185">Reference proteome</keyword>
<comment type="caution">
    <text evidence="5">The sequence shown here is derived from an EMBL/GenBank/DDBJ whole genome shotgun (WGS) entry which is preliminary data.</text>
</comment>
<dbReference type="InterPro" id="IPR000630">
    <property type="entry name" value="Ribosomal_uS8"/>
</dbReference>
<accession>A0A9X9M8D5</accession>
<dbReference type="SUPFAM" id="SSF56047">
    <property type="entry name" value="Ribosomal protein S8"/>
    <property type="match status" value="1"/>
</dbReference>
<evidence type="ECO:0000256" key="3">
    <source>
        <dbReference type="ARBA" id="ARBA00023274"/>
    </source>
</evidence>
<protein>
    <recommendedName>
        <fullName evidence="4">40S ribosomal protein S15a</fullName>
    </recommendedName>
</protein>
<dbReference type="Gene3D" id="3.30.1370.30">
    <property type="match status" value="1"/>
</dbReference>
<evidence type="ECO:0000313" key="6">
    <source>
        <dbReference type="Proteomes" id="UP000269945"/>
    </source>
</evidence>
<evidence type="ECO:0000256" key="4">
    <source>
        <dbReference type="ARBA" id="ARBA00035422"/>
    </source>
</evidence>
<keyword evidence="3" id="KW-0687">Ribonucleoprotein</keyword>
<reference evidence="5 6" key="1">
    <citation type="submission" date="2018-10" db="EMBL/GenBank/DDBJ databases">
        <authorList>
            <person name="Ekblom R."/>
            <person name="Jareborg N."/>
        </authorList>
    </citation>
    <scope>NUCLEOTIDE SEQUENCE [LARGE SCALE GENOMIC DNA]</scope>
    <source>
        <tissue evidence="5">Muscle</tissue>
    </source>
</reference>
<organism evidence="5 6">
    <name type="scientific">Gulo gulo</name>
    <name type="common">Wolverine</name>
    <name type="synonym">Gluton</name>
    <dbReference type="NCBI Taxonomy" id="48420"/>
    <lineage>
        <taxon>Eukaryota</taxon>
        <taxon>Metazoa</taxon>
        <taxon>Chordata</taxon>
        <taxon>Craniata</taxon>
        <taxon>Vertebrata</taxon>
        <taxon>Euteleostomi</taxon>
        <taxon>Mammalia</taxon>
        <taxon>Eutheria</taxon>
        <taxon>Laurasiatheria</taxon>
        <taxon>Carnivora</taxon>
        <taxon>Caniformia</taxon>
        <taxon>Musteloidea</taxon>
        <taxon>Mustelidae</taxon>
        <taxon>Guloninae</taxon>
        <taxon>Gulo</taxon>
    </lineage>
</organism>
<sequence>MKSGYMAEFETTVDHSAEKIVVNLTGRLNKCGIINSRFDVKLKDQEKWQNKLLLSHQFGRSKMKTKRRKLLGFFF</sequence>
<dbReference type="AlphaFoldDB" id="A0A9X9M8D5"/>
<dbReference type="PANTHER" id="PTHR11758">
    <property type="entry name" value="40S RIBOSOMAL PROTEIN S15A"/>
    <property type="match status" value="1"/>
</dbReference>
<dbReference type="GO" id="GO:0006412">
    <property type="term" value="P:translation"/>
    <property type="evidence" value="ECO:0007669"/>
    <property type="project" value="InterPro"/>
</dbReference>
<dbReference type="InterPro" id="IPR035987">
    <property type="entry name" value="Ribosomal_uS8_sf"/>
</dbReference>
<evidence type="ECO:0000256" key="2">
    <source>
        <dbReference type="ARBA" id="ARBA00022980"/>
    </source>
</evidence>
<keyword evidence="2" id="KW-0689">Ribosomal protein</keyword>
<gene>
    <name evidence="5" type="ORF">BN2614_LOCUS2</name>
</gene>
<dbReference type="GO" id="GO:1990904">
    <property type="term" value="C:ribonucleoprotein complex"/>
    <property type="evidence" value="ECO:0007669"/>
    <property type="project" value="UniProtKB-KW"/>
</dbReference>
<name>A0A9X9M8D5_GULGU</name>
<evidence type="ECO:0000313" key="5">
    <source>
        <dbReference type="EMBL" id="VCX39131.1"/>
    </source>
</evidence>
<dbReference type="EMBL" id="CYRY02044267">
    <property type="protein sequence ID" value="VCX39131.1"/>
    <property type="molecule type" value="Genomic_DNA"/>
</dbReference>
<dbReference type="Gene3D" id="3.30.1490.10">
    <property type="match status" value="1"/>
</dbReference>
<dbReference type="Proteomes" id="UP000269945">
    <property type="component" value="Unassembled WGS sequence"/>
</dbReference>
<comment type="similarity">
    <text evidence="1">Belongs to the universal ribosomal protein uS8 family.</text>
</comment>
<evidence type="ECO:0000256" key="1">
    <source>
        <dbReference type="ARBA" id="ARBA00006471"/>
    </source>
</evidence>
<dbReference type="GO" id="GO:0005840">
    <property type="term" value="C:ribosome"/>
    <property type="evidence" value="ECO:0007669"/>
    <property type="project" value="UniProtKB-KW"/>
</dbReference>